<keyword evidence="2" id="KW-1185">Reference proteome</keyword>
<accession>A0A502HDG1</accession>
<organism evidence="1 2">
    <name type="scientific">Brevibacillus laterosporus</name>
    <name type="common">Bacillus laterosporus</name>
    <dbReference type="NCBI Taxonomy" id="1465"/>
    <lineage>
        <taxon>Bacteria</taxon>
        <taxon>Bacillati</taxon>
        <taxon>Bacillota</taxon>
        <taxon>Bacilli</taxon>
        <taxon>Bacillales</taxon>
        <taxon>Paenibacillaceae</taxon>
        <taxon>Brevibacillus</taxon>
    </lineage>
</organism>
<name>A0A502HDG1_BRELA</name>
<proteinExistence type="predicted"/>
<dbReference type="EMBL" id="CP033464">
    <property type="protein sequence ID" value="QDX95817.1"/>
    <property type="molecule type" value="Genomic_DNA"/>
</dbReference>
<protein>
    <submittedName>
        <fullName evidence="1">Uncharacterized protein</fullName>
    </submittedName>
</protein>
<reference evidence="1 2" key="1">
    <citation type="submission" date="2018-11" db="EMBL/GenBank/DDBJ databases">
        <title>Phylogenetic determinants of toxin gene distribution in genomes of Brevibacillus laterosporus.</title>
        <authorList>
            <person name="Glare T.R."/>
            <person name="Durrant A."/>
            <person name="Berry C."/>
            <person name="Palma L."/>
            <person name="Ormskirk M."/>
            <person name="Cox M.O."/>
        </authorList>
    </citation>
    <scope>NUCLEOTIDE SEQUENCE [LARGE SCALE GENOMIC DNA]</scope>
    <source>
        <strain evidence="1 2">1821L</strain>
    </source>
</reference>
<dbReference type="OrthoDB" id="2475412at2"/>
<gene>
    <name evidence="1" type="ORF">EEL30_18155</name>
</gene>
<dbReference type="AlphaFoldDB" id="A0A502HDG1"/>
<sequence length="96" mass="10666">MQNKYIQFICRGAVGLFAMPVLSVFSIGMCICSFISVIGGVLYILGIDIKMSIWGFGQVPQLSSFLISVMFGGLLLLISFVSWRLLKVSYQYVKRG</sequence>
<dbReference type="Proteomes" id="UP000319432">
    <property type="component" value="Chromosome"/>
</dbReference>
<evidence type="ECO:0000313" key="2">
    <source>
        <dbReference type="Proteomes" id="UP000319432"/>
    </source>
</evidence>
<evidence type="ECO:0000313" key="1">
    <source>
        <dbReference type="EMBL" id="QDX95817.1"/>
    </source>
</evidence>